<evidence type="ECO:0000256" key="1">
    <source>
        <dbReference type="ARBA" id="ARBA00008361"/>
    </source>
</evidence>
<proteinExistence type="inferred from homology"/>
<reference evidence="5 6" key="1">
    <citation type="submission" date="2019-05" db="EMBL/GenBank/DDBJ databases">
        <title>Psychrobacillus vulpis sp. nov., a new species isolated from feces of a red fox that inhabits in The Tablas de Daimiel Natural Park, Albacete, Spain.</title>
        <authorList>
            <person name="Rodriguez M."/>
            <person name="Reina J.C."/>
            <person name="Bejar V."/>
            <person name="Llamas I."/>
        </authorList>
    </citation>
    <scope>NUCLEOTIDE SEQUENCE [LARGE SCALE GENOMIC DNA]</scope>
    <source>
        <strain evidence="5 6">NEAU-3TGS17</strain>
    </source>
</reference>
<dbReference type="GO" id="GO:0032259">
    <property type="term" value="P:methylation"/>
    <property type="evidence" value="ECO:0007669"/>
    <property type="project" value="UniProtKB-KW"/>
</dbReference>
<dbReference type="Gene3D" id="3.40.50.150">
    <property type="entry name" value="Vaccinia Virus protein VP39"/>
    <property type="match status" value="1"/>
</dbReference>
<organism evidence="5 6">
    <name type="scientific">Psychrobacillus lasiicapitis</name>
    <dbReference type="NCBI Taxonomy" id="1636719"/>
    <lineage>
        <taxon>Bacteria</taxon>
        <taxon>Bacillati</taxon>
        <taxon>Bacillota</taxon>
        <taxon>Bacilli</taxon>
        <taxon>Bacillales</taxon>
        <taxon>Bacillaceae</taxon>
        <taxon>Psychrobacillus</taxon>
    </lineage>
</organism>
<name>A0A544TGR2_9BACI</name>
<sequence>MDNTQKFDGKAVVYAKARPGYANELVGLLSDSGVGKDSFVADIGSGTGIFSNVLLDLGCHVYGVEPNEDMRKESEKKLAQFTTFHPVNGAAENTTLPDKSVDFITVAQAFHWFHTERFKLECKRIIKENGKVILIWNSRIMESPMVKENEQIFRRFCLDFKGFSGGIGYMDESIQNFFNNFTVYRFPNNLPFDKSKFIERNLSASYSLKENDAQYELYLTELNNLFDKYAVDGMLLMPNETIVYIGEV</sequence>
<evidence type="ECO:0000313" key="6">
    <source>
        <dbReference type="Proteomes" id="UP000317316"/>
    </source>
</evidence>
<dbReference type="PANTHER" id="PTHR44942:SF4">
    <property type="entry name" value="METHYLTRANSFERASE TYPE 11 DOMAIN-CONTAINING PROTEIN"/>
    <property type="match status" value="1"/>
</dbReference>
<dbReference type="GO" id="GO:0008757">
    <property type="term" value="F:S-adenosylmethionine-dependent methyltransferase activity"/>
    <property type="evidence" value="ECO:0007669"/>
    <property type="project" value="InterPro"/>
</dbReference>
<dbReference type="InterPro" id="IPR013216">
    <property type="entry name" value="Methyltransf_11"/>
</dbReference>
<dbReference type="InterPro" id="IPR051052">
    <property type="entry name" value="Diverse_substrate_MTase"/>
</dbReference>
<accession>A0A544TGR2</accession>
<dbReference type="InterPro" id="IPR029063">
    <property type="entry name" value="SAM-dependent_MTases_sf"/>
</dbReference>
<comment type="caution">
    <text evidence="5">The sequence shown here is derived from an EMBL/GenBank/DDBJ whole genome shotgun (WGS) entry which is preliminary data.</text>
</comment>
<dbReference type="OrthoDB" id="9797252at2"/>
<dbReference type="CDD" id="cd02440">
    <property type="entry name" value="AdoMet_MTases"/>
    <property type="match status" value="1"/>
</dbReference>
<evidence type="ECO:0000259" key="4">
    <source>
        <dbReference type="Pfam" id="PF08241"/>
    </source>
</evidence>
<evidence type="ECO:0000256" key="2">
    <source>
        <dbReference type="ARBA" id="ARBA00022603"/>
    </source>
</evidence>
<feature type="domain" description="Methyltransferase type 11" evidence="4">
    <location>
        <begin position="42"/>
        <end position="134"/>
    </location>
</feature>
<dbReference type="EMBL" id="VDGH01000001">
    <property type="protein sequence ID" value="TQR16649.1"/>
    <property type="molecule type" value="Genomic_DNA"/>
</dbReference>
<gene>
    <name evidence="5" type="ORF">FG382_00330</name>
</gene>
<dbReference type="PANTHER" id="PTHR44942">
    <property type="entry name" value="METHYLTRANSF_11 DOMAIN-CONTAINING PROTEIN"/>
    <property type="match status" value="1"/>
</dbReference>
<evidence type="ECO:0000313" key="5">
    <source>
        <dbReference type="EMBL" id="TQR16649.1"/>
    </source>
</evidence>
<comment type="similarity">
    <text evidence="1">Belongs to the methyltransferase superfamily.</text>
</comment>
<keyword evidence="6" id="KW-1185">Reference proteome</keyword>
<dbReference type="RefSeq" id="WP_142536893.1">
    <property type="nucleotide sequence ID" value="NZ_BMIE01000002.1"/>
</dbReference>
<dbReference type="Pfam" id="PF08241">
    <property type="entry name" value="Methyltransf_11"/>
    <property type="match status" value="1"/>
</dbReference>
<protein>
    <submittedName>
        <fullName evidence="5">Class I SAM-dependent methyltransferase</fullName>
    </submittedName>
</protein>
<keyword evidence="2 5" id="KW-0489">Methyltransferase</keyword>
<keyword evidence="3 5" id="KW-0808">Transferase</keyword>
<evidence type="ECO:0000256" key="3">
    <source>
        <dbReference type="ARBA" id="ARBA00022679"/>
    </source>
</evidence>
<dbReference type="Proteomes" id="UP000317316">
    <property type="component" value="Unassembled WGS sequence"/>
</dbReference>
<dbReference type="SUPFAM" id="SSF53335">
    <property type="entry name" value="S-adenosyl-L-methionine-dependent methyltransferases"/>
    <property type="match status" value="1"/>
</dbReference>
<dbReference type="AlphaFoldDB" id="A0A544TGR2"/>